<comment type="caution">
    <text evidence="2">The sequence shown here is derived from an EMBL/GenBank/DDBJ whole genome shotgun (WGS) entry which is preliminary data.</text>
</comment>
<gene>
    <name evidence="2" type="ORF">EI42_01510</name>
</gene>
<evidence type="ECO:0000256" key="1">
    <source>
        <dbReference type="SAM" id="MobiDB-lite"/>
    </source>
</evidence>
<dbReference type="RefSeq" id="WP_111320453.1">
    <property type="nucleotide sequence ID" value="NZ_BIFX01000001.1"/>
</dbReference>
<organism evidence="2 3">
    <name type="scientific">Thermosporothrix hazakensis</name>
    <dbReference type="NCBI Taxonomy" id="644383"/>
    <lineage>
        <taxon>Bacteria</taxon>
        <taxon>Bacillati</taxon>
        <taxon>Chloroflexota</taxon>
        <taxon>Ktedonobacteria</taxon>
        <taxon>Ktedonobacterales</taxon>
        <taxon>Thermosporotrichaceae</taxon>
        <taxon>Thermosporothrix</taxon>
    </lineage>
</organism>
<dbReference type="Proteomes" id="UP000248806">
    <property type="component" value="Unassembled WGS sequence"/>
</dbReference>
<evidence type="ECO:0000313" key="3">
    <source>
        <dbReference type="Proteomes" id="UP000248806"/>
    </source>
</evidence>
<accession>A0A326UC70</accession>
<name>A0A326UC70_THEHA</name>
<protein>
    <submittedName>
        <fullName evidence="2">Uncharacterized protein</fullName>
    </submittedName>
</protein>
<feature type="region of interest" description="Disordered" evidence="1">
    <location>
        <begin position="113"/>
        <end position="147"/>
    </location>
</feature>
<sequence length="147" mass="17026">MEKAKRKRTSLMAILGDLNRPLRVRPVRYMGREWWAIDPEDIWPGMVMDLRRLGFEAMAMGDEVLVRESMPALEAPVDGSMYPGGLKPFPSVHPTIRIRKDAYSTRYSGLSYLDEEEDELEPTDLSYDDLLPDEEEDIELSEQEYRA</sequence>
<keyword evidence="3" id="KW-1185">Reference proteome</keyword>
<proteinExistence type="predicted"/>
<dbReference type="EMBL" id="QKUF01000003">
    <property type="protein sequence ID" value="PZW32965.1"/>
    <property type="molecule type" value="Genomic_DNA"/>
</dbReference>
<dbReference type="OrthoDB" id="163777at2"/>
<reference evidence="2 3" key="1">
    <citation type="submission" date="2018-06" db="EMBL/GenBank/DDBJ databases">
        <title>Genomic Encyclopedia of Archaeal and Bacterial Type Strains, Phase II (KMG-II): from individual species to whole genera.</title>
        <authorList>
            <person name="Goeker M."/>
        </authorList>
    </citation>
    <scope>NUCLEOTIDE SEQUENCE [LARGE SCALE GENOMIC DNA]</scope>
    <source>
        <strain evidence="2 3">ATCC BAA-1881</strain>
    </source>
</reference>
<evidence type="ECO:0000313" key="2">
    <source>
        <dbReference type="EMBL" id="PZW32965.1"/>
    </source>
</evidence>
<dbReference type="AlphaFoldDB" id="A0A326UC70"/>